<dbReference type="InterPro" id="IPR032093">
    <property type="entry name" value="PhoD_N"/>
</dbReference>
<dbReference type="Proteomes" id="UP000028492">
    <property type="component" value="Chromosome"/>
</dbReference>
<dbReference type="InterPro" id="IPR052900">
    <property type="entry name" value="Phospholipid_Metab_Enz"/>
</dbReference>
<accession>A0A075V3H6</accession>
<sequence length="523" mass="57551">MGQVNRRAVLLGGAAAVSAAALSSTVPSWANARTLAAAPAIHDPFQLGVASGDPLPDSVVLWTRLAPAPLNPDGFGGMPDASYTVDWELANDQAFTSIAQRGTVTAARASGHSVHIEPVGLEPGREYFYRFKTSGYISPVGRTRTAPAAGAAVNQLKYCFSSCQHWEEGWYHSYKGMLADNPELVLFLGDYMYERKSGRAAAERNPRRLAFTEDVTTLAQYRARHAQHKTDADLQNAHAMAPWIVVFDDHEVMNNWNGTTSPATADRKAAGFQAFYENMPIRSTAKPSGASIRLYRQFTWGNLARFHMLDTRQYRSAQVPDPSGSTGPACTDMRSTSRSILGTTQEAWLLKALETQPAKWDFLGQQVFFATRDGDGNKATCESPDSWQGYEASRDRIAKGIVDRKVPNPIVLTGDVHRHWAADLRRDYFNHSDPVFGSELVTTSVTSNSDTATDPSSTWLSNNPHIKYCRGKRGYVRVTASQTQMRADFMTVSDTTEYDFSKVTLAADRSYVVEAGKPGLQRV</sequence>
<proteinExistence type="predicted"/>
<keyword evidence="6" id="KW-1185">Reference proteome</keyword>
<dbReference type="CDD" id="cd07389">
    <property type="entry name" value="MPP_PhoD"/>
    <property type="match status" value="1"/>
</dbReference>
<evidence type="ECO:0000259" key="4">
    <source>
        <dbReference type="Pfam" id="PF16655"/>
    </source>
</evidence>
<reference evidence="5 6" key="1">
    <citation type="journal article" date="2014" name="J. Biotechnol.">
        <title>Complete genome sequence of the actinobacterium Amycolatopsis japonica MG417-CF17(T) (=DSM 44213T) producing (S,S)-N,N'-ethylenediaminedisuccinic acid.</title>
        <authorList>
            <person name="Stegmann E."/>
            <person name="Albersmeier A."/>
            <person name="Spohn M."/>
            <person name="Gert H."/>
            <person name="Weber T."/>
            <person name="Wohlleben W."/>
            <person name="Kalinowski J."/>
            <person name="Ruckert C."/>
        </authorList>
    </citation>
    <scope>NUCLEOTIDE SEQUENCE [LARGE SCALE GENOMIC DNA]</scope>
    <source>
        <strain evidence="6">MG417-CF17 (DSM 44213)</strain>
    </source>
</reference>
<evidence type="ECO:0000256" key="2">
    <source>
        <dbReference type="SAM" id="SignalP"/>
    </source>
</evidence>
<dbReference type="InterPro" id="IPR006311">
    <property type="entry name" value="TAT_signal"/>
</dbReference>
<dbReference type="STRING" id="208439.AJAP_31360"/>
<dbReference type="PANTHER" id="PTHR43606:SF2">
    <property type="entry name" value="ALKALINE PHOSPHATASE FAMILY PROTEIN (AFU_ORTHOLOGUE AFUA_5G03860)"/>
    <property type="match status" value="1"/>
</dbReference>
<feature type="signal peptide" evidence="2">
    <location>
        <begin position="1"/>
        <end position="32"/>
    </location>
</feature>
<dbReference type="Pfam" id="PF09423">
    <property type="entry name" value="PhoD"/>
    <property type="match status" value="1"/>
</dbReference>
<dbReference type="Gene3D" id="2.60.40.380">
    <property type="entry name" value="Purple acid phosphatase-like, N-terminal"/>
    <property type="match status" value="1"/>
</dbReference>
<dbReference type="RefSeq" id="WP_038517952.1">
    <property type="nucleotide sequence ID" value="NZ_CP008953.1"/>
</dbReference>
<evidence type="ECO:0000259" key="3">
    <source>
        <dbReference type="Pfam" id="PF09423"/>
    </source>
</evidence>
<protein>
    <submittedName>
        <fullName evidence="5">Conserved putative secreted protein</fullName>
    </submittedName>
</protein>
<feature type="region of interest" description="Disordered" evidence="1">
    <location>
        <begin position="315"/>
        <end position="334"/>
    </location>
</feature>
<feature type="compositionally biased region" description="Polar residues" evidence="1">
    <location>
        <begin position="323"/>
        <end position="334"/>
    </location>
</feature>
<dbReference type="PROSITE" id="PS51318">
    <property type="entry name" value="TAT"/>
    <property type="match status" value="1"/>
</dbReference>
<evidence type="ECO:0000313" key="5">
    <source>
        <dbReference type="EMBL" id="AIG79094.1"/>
    </source>
</evidence>
<dbReference type="PANTHER" id="PTHR43606">
    <property type="entry name" value="PHOSPHATASE, PUTATIVE (AFU_ORTHOLOGUE AFUA_6G08710)-RELATED"/>
    <property type="match status" value="1"/>
</dbReference>
<name>A0A075V3H6_9PSEU</name>
<feature type="chain" id="PRO_5001710318" evidence="2">
    <location>
        <begin position="33"/>
        <end position="523"/>
    </location>
</feature>
<gene>
    <name evidence="5" type="ORF">AJAP_31360</name>
</gene>
<dbReference type="InterPro" id="IPR029052">
    <property type="entry name" value="Metallo-depent_PP-like"/>
</dbReference>
<evidence type="ECO:0000313" key="6">
    <source>
        <dbReference type="Proteomes" id="UP000028492"/>
    </source>
</evidence>
<dbReference type="Pfam" id="PF16655">
    <property type="entry name" value="PhoD_N"/>
    <property type="match status" value="1"/>
</dbReference>
<dbReference type="AlphaFoldDB" id="A0A075V3H6"/>
<feature type="domain" description="PhoD-like phosphatase metallophosphatase" evidence="3">
    <location>
        <begin position="160"/>
        <end position="489"/>
    </location>
</feature>
<organism evidence="5 6">
    <name type="scientific">Amycolatopsis japonica</name>
    <dbReference type="NCBI Taxonomy" id="208439"/>
    <lineage>
        <taxon>Bacteria</taxon>
        <taxon>Bacillati</taxon>
        <taxon>Actinomycetota</taxon>
        <taxon>Actinomycetes</taxon>
        <taxon>Pseudonocardiales</taxon>
        <taxon>Pseudonocardiaceae</taxon>
        <taxon>Amycolatopsis</taxon>
        <taxon>Amycolatopsis japonica group</taxon>
    </lineage>
</organism>
<dbReference type="eggNOG" id="COG3540">
    <property type="taxonomic scope" value="Bacteria"/>
</dbReference>
<dbReference type="Gene3D" id="3.60.21.70">
    <property type="entry name" value="PhoD-like phosphatase"/>
    <property type="match status" value="1"/>
</dbReference>
<dbReference type="InterPro" id="IPR038607">
    <property type="entry name" value="PhoD-like_sf"/>
</dbReference>
<feature type="domain" description="Phospholipase D N-terminal" evidence="4">
    <location>
        <begin position="47"/>
        <end position="145"/>
    </location>
</feature>
<dbReference type="HOGENOM" id="CLU_015982_2_1_11"/>
<dbReference type="KEGG" id="aja:AJAP_31360"/>
<keyword evidence="2" id="KW-0732">Signal</keyword>
<evidence type="ECO:0000256" key="1">
    <source>
        <dbReference type="SAM" id="MobiDB-lite"/>
    </source>
</evidence>
<dbReference type="SUPFAM" id="SSF56300">
    <property type="entry name" value="Metallo-dependent phosphatases"/>
    <property type="match status" value="1"/>
</dbReference>
<dbReference type="EMBL" id="CP008953">
    <property type="protein sequence ID" value="AIG79094.1"/>
    <property type="molecule type" value="Genomic_DNA"/>
</dbReference>
<dbReference type="InterPro" id="IPR018946">
    <property type="entry name" value="PhoD-like_MPP"/>
</dbReference>